<dbReference type="STRING" id="420953.SAMN05192543_101912"/>
<dbReference type="Pfam" id="PF21274">
    <property type="entry name" value="Rng_hyd_C"/>
    <property type="match status" value="1"/>
</dbReference>
<dbReference type="Gene3D" id="3.50.50.60">
    <property type="entry name" value="FAD/NAD(P)-binding domain"/>
    <property type="match status" value="1"/>
</dbReference>
<gene>
    <name evidence="5" type="ORF">SAMN05192543_101912</name>
</gene>
<evidence type="ECO:0000313" key="6">
    <source>
        <dbReference type="Proteomes" id="UP000199548"/>
    </source>
</evidence>
<dbReference type="Gene3D" id="3.30.9.10">
    <property type="entry name" value="D-Amino Acid Oxidase, subunit A, domain 2"/>
    <property type="match status" value="1"/>
</dbReference>
<accession>A0A1I3EK21</accession>
<proteinExistence type="predicted"/>
<dbReference type="EMBL" id="FOQU01000001">
    <property type="protein sequence ID" value="SFH99061.1"/>
    <property type="molecule type" value="Genomic_DNA"/>
</dbReference>
<evidence type="ECO:0000313" key="5">
    <source>
        <dbReference type="EMBL" id="SFH99061.1"/>
    </source>
</evidence>
<protein>
    <submittedName>
        <fullName evidence="5">2-polyprenyl-6-methoxyphenol hydroxylase</fullName>
    </submittedName>
</protein>
<evidence type="ECO:0000256" key="1">
    <source>
        <dbReference type="ARBA" id="ARBA00001974"/>
    </source>
</evidence>
<dbReference type="InterPro" id="IPR002938">
    <property type="entry name" value="FAD-bd"/>
</dbReference>
<evidence type="ECO:0000259" key="4">
    <source>
        <dbReference type="Pfam" id="PF01494"/>
    </source>
</evidence>
<dbReference type="Proteomes" id="UP000199548">
    <property type="component" value="Unassembled WGS sequence"/>
</dbReference>
<comment type="cofactor">
    <cofactor evidence="1">
        <name>FAD</name>
        <dbReference type="ChEBI" id="CHEBI:57692"/>
    </cofactor>
</comment>
<dbReference type="InterPro" id="IPR050641">
    <property type="entry name" value="RIFMO-like"/>
</dbReference>
<dbReference type="GO" id="GO:0016709">
    <property type="term" value="F:oxidoreductase activity, acting on paired donors, with incorporation or reduction of molecular oxygen, NAD(P)H as one donor, and incorporation of one atom of oxygen"/>
    <property type="evidence" value="ECO:0007669"/>
    <property type="project" value="UniProtKB-ARBA"/>
</dbReference>
<organism evidence="5 6">
    <name type="scientific">Paraburkholderia megapolitana</name>
    <dbReference type="NCBI Taxonomy" id="420953"/>
    <lineage>
        <taxon>Bacteria</taxon>
        <taxon>Pseudomonadati</taxon>
        <taxon>Pseudomonadota</taxon>
        <taxon>Betaproteobacteria</taxon>
        <taxon>Burkholderiales</taxon>
        <taxon>Burkholderiaceae</taxon>
        <taxon>Paraburkholderia</taxon>
    </lineage>
</organism>
<dbReference type="SUPFAM" id="SSF51905">
    <property type="entry name" value="FAD/NAD(P)-binding domain"/>
    <property type="match status" value="1"/>
</dbReference>
<dbReference type="Pfam" id="PF01494">
    <property type="entry name" value="FAD_binding_3"/>
    <property type="match status" value="1"/>
</dbReference>
<dbReference type="OrthoDB" id="3443359at2"/>
<reference evidence="5 6" key="1">
    <citation type="submission" date="2016-10" db="EMBL/GenBank/DDBJ databases">
        <authorList>
            <person name="de Groot N.N."/>
        </authorList>
    </citation>
    <scope>NUCLEOTIDE SEQUENCE [LARGE SCALE GENOMIC DNA]</scope>
    <source>
        <strain evidence="5 6">LMG 23650</strain>
    </source>
</reference>
<evidence type="ECO:0000256" key="3">
    <source>
        <dbReference type="ARBA" id="ARBA00022827"/>
    </source>
</evidence>
<evidence type="ECO:0000256" key="2">
    <source>
        <dbReference type="ARBA" id="ARBA00022630"/>
    </source>
</evidence>
<keyword evidence="2" id="KW-0285">Flavoprotein</keyword>
<dbReference type="NCBIfam" id="NF004780">
    <property type="entry name" value="PRK06126.1"/>
    <property type="match status" value="1"/>
</dbReference>
<dbReference type="PANTHER" id="PTHR43004">
    <property type="entry name" value="TRK SYSTEM POTASSIUM UPTAKE PROTEIN"/>
    <property type="match status" value="1"/>
</dbReference>
<sequence length="566" mass="61379">MDCDVIIVGGGPVGLYLAAALGQRGVRVELFEARDGTSRHPAANANSARTMEHFRRIGVSKRIRSLGLPTDYAPDVAYFTSITGHELARLHQPPSGEAERWAQLHAFTWPTPEPPHRCSQLYVEPVLLDAARACSTVKVHFSARVVDFVQGADSVTATVVDTIDGAEAAPRRVRGRYLVGCDGPRSFVRKTLDIRYSGVAGEKREFMGGLMDAVYFYAPDLYRVSPHAPAWQYWTFTPKQRALMIAVDGKGHFIINVQAREGESADAEAIRSRIREAIGAEVPFEIRSTSRWTAGYTLVADRFAAGNALLAGDAAHLFTPTGGLGYNTGIDDAANLAWKIELAMRGEGGERLIDSYDAERRPVALRNTAFARAFADSIGHVSVPANLLDDDAAGAASRDALGDYLQFHASFEFAIPGVHLGTRYESSPLTTPEDGVPPPDNPNLYAPCARAGHRAPHVWIADTSLYDCFGAGFTLLCTGARALTAQDQRTVDAARLTHAALSVVCTDDPQVKALYSANYVLIRPDLHIAWRGDALEEHLQIALDRVLGRNEHAADTAQSIAQRPAA</sequence>
<keyword evidence="3" id="KW-0274">FAD</keyword>
<dbReference type="AlphaFoldDB" id="A0A1I3EK21"/>
<feature type="domain" description="FAD-binding" evidence="4">
    <location>
        <begin position="2"/>
        <end position="370"/>
    </location>
</feature>
<dbReference type="PANTHER" id="PTHR43004:SF19">
    <property type="entry name" value="BINDING MONOOXYGENASE, PUTATIVE (JCVI)-RELATED"/>
    <property type="match status" value="1"/>
</dbReference>
<dbReference type="PRINTS" id="PR00420">
    <property type="entry name" value="RNGMNOXGNASE"/>
</dbReference>
<keyword evidence="6" id="KW-1185">Reference proteome</keyword>
<dbReference type="InterPro" id="IPR036188">
    <property type="entry name" value="FAD/NAD-bd_sf"/>
</dbReference>
<dbReference type="GO" id="GO:0071949">
    <property type="term" value="F:FAD binding"/>
    <property type="evidence" value="ECO:0007669"/>
    <property type="project" value="InterPro"/>
</dbReference>
<dbReference type="Gene3D" id="3.40.30.120">
    <property type="match status" value="1"/>
</dbReference>
<name>A0A1I3EK21_9BURK</name>
<dbReference type="RefSeq" id="WP_091007977.1">
    <property type="nucleotide sequence ID" value="NZ_CP041743.1"/>
</dbReference>